<dbReference type="InterPro" id="IPR047698">
    <property type="entry name" value="ArsF-like"/>
</dbReference>
<reference evidence="2 3" key="1">
    <citation type="journal article" name="Front. Microbiol.">
        <title>Sugar Metabolism of the First Thermophilic Planctomycete Thermogutta terrifontis: Comparative Genomic and Transcriptomic Approaches.</title>
        <authorList>
            <person name="Elcheninov A.G."/>
            <person name="Menzel P."/>
            <person name="Gudbergsdottir S.R."/>
            <person name="Slesarev A.I."/>
            <person name="Kadnikov V.V."/>
            <person name="Krogh A."/>
            <person name="Bonch-Osmolovskaya E.A."/>
            <person name="Peng X."/>
            <person name="Kublanov I.V."/>
        </authorList>
    </citation>
    <scope>NUCLEOTIDE SEQUENCE [LARGE SCALE GENOMIC DNA]</scope>
    <source>
        <strain evidence="2 3">R1</strain>
    </source>
</reference>
<organism evidence="2 3">
    <name type="scientific">Thermogutta terrifontis</name>
    <dbReference type="NCBI Taxonomy" id="1331910"/>
    <lineage>
        <taxon>Bacteria</taxon>
        <taxon>Pseudomonadati</taxon>
        <taxon>Planctomycetota</taxon>
        <taxon>Planctomycetia</taxon>
        <taxon>Pirellulales</taxon>
        <taxon>Thermoguttaceae</taxon>
        <taxon>Thermogutta</taxon>
    </lineage>
</organism>
<evidence type="ECO:0000313" key="2">
    <source>
        <dbReference type="EMBL" id="ASV73674.1"/>
    </source>
</evidence>
<protein>
    <recommendedName>
        <fullName evidence="4">Thioredoxin domain-containing protein</fullName>
    </recommendedName>
</protein>
<dbReference type="Proteomes" id="UP000215086">
    <property type="component" value="Chromosome"/>
</dbReference>
<keyword evidence="1" id="KW-0732">Signal</keyword>
<dbReference type="InterPro" id="IPR036249">
    <property type="entry name" value="Thioredoxin-like_sf"/>
</dbReference>
<evidence type="ECO:0000313" key="3">
    <source>
        <dbReference type="Proteomes" id="UP000215086"/>
    </source>
</evidence>
<sequence>MLAKGWLTGVLVLAVTFSQWSAAAPGAEPSTQPALQPDRVVAIYFHRTQRCPTCRLVEKTIGEVLQKYFVQELRSGRLQWASIDFQDPRNAQFARAYQVTMPELVLVLVHDNRVVQWQPFPRVFGLLGKPQDFENYVREGVEEYLRQLLSVRK</sequence>
<evidence type="ECO:0008006" key="4">
    <source>
        <dbReference type="Google" id="ProtNLM"/>
    </source>
</evidence>
<dbReference type="Gene3D" id="3.40.30.10">
    <property type="entry name" value="Glutaredoxin"/>
    <property type="match status" value="1"/>
</dbReference>
<dbReference type="AlphaFoldDB" id="A0A286RCI2"/>
<name>A0A286RCI2_9BACT</name>
<keyword evidence="3" id="KW-1185">Reference proteome</keyword>
<dbReference type="EMBL" id="CP018477">
    <property type="protein sequence ID" value="ASV73674.1"/>
    <property type="molecule type" value="Genomic_DNA"/>
</dbReference>
<dbReference type="OrthoDB" id="280404at2"/>
<proteinExistence type="predicted"/>
<dbReference type="NCBIfam" id="NF040494">
    <property type="entry name" value="nitrored_ArsF"/>
    <property type="match status" value="1"/>
</dbReference>
<dbReference type="SUPFAM" id="SSF52833">
    <property type="entry name" value="Thioredoxin-like"/>
    <property type="match status" value="1"/>
</dbReference>
<dbReference type="RefSeq" id="WP_095414199.1">
    <property type="nucleotide sequence ID" value="NZ_CP018477.1"/>
</dbReference>
<feature type="chain" id="PRO_5012425391" description="Thioredoxin domain-containing protein" evidence="1">
    <location>
        <begin position="24"/>
        <end position="153"/>
    </location>
</feature>
<evidence type="ECO:0000256" key="1">
    <source>
        <dbReference type="SAM" id="SignalP"/>
    </source>
</evidence>
<dbReference type="KEGG" id="ttf:THTE_1072"/>
<accession>A0A286RCI2</accession>
<gene>
    <name evidence="2" type="ORF">THTE_1072</name>
</gene>
<feature type="signal peptide" evidence="1">
    <location>
        <begin position="1"/>
        <end position="23"/>
    </location>
</feature>